<organism evidence="4 5">
    <name type="scientific">Cuscuta europaea</name>
    <name type="common">European dodder</name>
    <dbReference type="NCBI Taxonomy" id="41803"/>
    <lineage>
        <taxon>Eukaryota</taxon>
        <taxon>Viridiplantae</taxon>
        <taxon>Streptophyta</taxon>
        <taxon>Embryophyta</taxon>
        <taxon>Tracheophyta</taxon>
        <taxon>Spermatophyta</taxon>
        <taxon>Magnoliopsida</taxon>
        <taxon>eudicotyledons</taxon>
        <taxon>Gunneridae</taxon>
        <taxon>Pentapetalae</taxon>
        <taxon>asterids</taxon>
        <taxon>lamiids</taxon>
        <taxon>Solanales</taxon>
        <taxon>Convolvulaceae</taxon>
        <taxon>Cuscuteae</taxon>
        <taxon>Cuscuta</taxon>
        <taxon>Cuscuta subgen. Cuscuta</taxon>
    </lineage>
</organism>
<evidence type="ECO:0000256" key="1">
    <source>
        <dbReference type="SAM" id="MobiDB-lite"/>
    </source>
</evidence>
<evidence type="ECO:0000259" key="2">
    <source>
        <dbReference type="Pfam" id="PF05699"/>
    </source>
</evidence>
<name>A0A9P0ZUB6_CUSEU</name>
<dbReference type="InterPro" id="IPR008906">
    <property type="entry name" value="HATC_C_dom"/>
</dbReference>
<dbReference type="PANTHER" id="PTHR23272">
    <property type="entry name" value="BED FINGER-RELATED"/>
    <property type="match status" value="1"/>
</dbReference>
<dbReference type="Pfam" id="PF14372">
    <property type="entry name" value="hAT-like_RNase-H"/>
    <property type="match status" value="1"/>
</dbReference>
<dbReference type="EMBL" id="CAMAPE010000058">
    <property type="protein sequence ID" value="CAH9112132.1"/>
    <property type="molecule type" value="Genomic_DNA"/>
</dbReference>
<dbReference type="AlphaFoldDB" id="A0A9P0ZUB6"/>
<dbReference type="Pfam" id="PF05699">
    <property type="entry name" value="Dimer_Tnp_hAT"/>
    <property type="match status" value="1"/>
</dbReference>
<feature type="domain" description="hAT-like transposase RNase-H fold" evidence="3">
    <location>
        <begin position="14"/>
        <end position="92"/>
    </location>
</feature>
<feature type="compositionally biased region" description="Basic and acidic residues" evidence="1">
    <location>
        <begin position="305"/>
        <end position="319"/>
    </location>
</feature>
<dbReference type="PANTHER" id="PTHR23272:SF184">
    <property type="entry name" value="OS03G0311250 PROTEIN"/>
    <property type="match status" value="1"/>
</dbReference>
<feature type="compositionally biased region" description="Low complexity" evidence="1">
    <location>
        <begin position="330"/>
        <end position="343"/>
    </location>
</feature>
<feature type="compositionally biased region" description="Low complexity" evidence="1">
    <location>
        <begin position="275"/>
        <end position="290"/>
    </location>
</feature>
<reference evidence="4" key="1">
    <citation type="submission" date="2022-07" db="EMBL/GenBank/DDBJ databases">
        <authorList>
            <person name="Macas J."/>
            <person name="Novak P."/>
            <person name="Neumann P."/>
        </authorList>
    </citation>
    <scope>NUCLEOTIDE SEQUENCE</scope>
</reference>
<dbReference type="InterPro" id="IPR012337">
    <property type="entry name" value="RNaseH-like_sf"/>
</dbReference>
<evidence type="ECO:0000313" key="4">
    <source>
        <dbReference type="EMBL" id="CAH9112132.1"/>
    </source>
</evidence>
<dbReference type="GO" id="GO:0046983">
    <property type="term" value="F:protein dimerization activity"/>
    <property type="evidence" value="ECO:0007669"/>
    <property type="project" value="InterPro"/>
</dbReference>
<comment type="caution">
    <text evidence="4">The sequence shown here is derived from an EMBL/GenBank/DDBJ whole genome shotgun (WGS) entry which is preliminary data.</text>
</comment>
<evidence type="ECO:0000313" key="5">
    <source>
        <dbReference type="Proteomes" id="UP001152484"/>
    </source>
</evidence>
<sequence>MFAVERAIFYKKKDASNPTLQKVAISMSTKFVKYWGCFGSVNKLIYVANVLDPRFKLQLLRKQHTIIETKADVIEYMVTEVKNCLNYLYGEYKGTSSMEHAQQSDLIIADVDKEDEDDILDQLERERAEKSLTEISNEVDSYFADPFESAKNSTFNLLEWWKVNAPRYPILSKIAKDIFAIPSSTVASENAFSLGRRVVDPFRASLTPRMVEALVCTSDWLRDEAFSFYKEPSGDEVEFYKDLEEIEANWQNIQMGPATSLQVAPVVPAITINSSQSSSTSINSSVNASNYGVQGRGRGNPTAKPRGDSVPRSRGRDTSLPRGRGTSLPRGRGTSMTRGRGSSLPRSQTRL</sequence>
<gene>
    <name evidence="4" type="ORF">CEURO_LOCUS19519</name>
</gene>
<feature type="region of interest" description="Disordered" evidence="1">
    <location>
        <begin position="275"/>
        <end position="351"/>
    </location>
</feature>
<protein>
    <recommendedName>
        <fullName evidence="6">HAT C-terminal dimerisation domain-containing protein</fullName>
    </recommendedName>
</protein>
<dbReference type="SUPFAM" id="SSF53098">
    <property type="entry name" value="Ribonuclease H-like"/>
    <property type="match status" value="1"/>
</dbReference>
<proteinExistence type="predicted"/>
<accession>A0A9P0ZUB6</accession>
<feature type="domain" description="HAT C-terminal dimerisation" evidence="2">
    <location>
        <begin position="138"/>
        <end position="221"/>
    </location>
</feature>
<keyword evidence="5" id="KW-1185">Reference proteome</keyword>
<dbReference type="Proteomes" id="UP001152484">
    <property type="component" value="Unassembled WGS sequence"/>
</dbReference>
<evidence type="ECO:0008006" key="6">
    <source>
        <dbReference type="Google" id="ProtNLM"/>
    </source>
</evidence>
<dbReference type="OrthoDB" id="1721065at2759"/>
<dbReference type="InterPro" id="IPR025525">
    <property type="entry name" value="hAT-like_transposase_RNase-H"/>
</dbReference>
<evidence type="ECO:0000259" key="3">
    <source>
        <dbReference type="Pfam" id="PF14372"/>
    </source>
</evidence>
<dbReference type="GO" id="GO:0003677">
    <property type="term" value="F:DNA binding"/>
    <property type="evidence" value="ECO:0007669"/>
    <property type="project" value="InterPro"/>
</dbReference>